<accession>A0ABY5M9C1</accession>
<keyword evidence="2" id="KW-0456">Lyase</keyword>
<evidence type="ECO:0000256" key="5">
    <source>
        <dbReference type="RuleBase" id="RU003707"/>
    </source>
</evidence>
<protein>
    <submittedName>
        <fullName evidence="6">Enoyl-CoA hydratase-related protein</fullName>
    </submittedName>
</protein>
<dbReference type="Gene3D" id="1.10.12.10">
    <property type="entry name" value="Lyase 2-enoyl-coa Hydratase, Chain A, domain 2"/>
    <property type="match status" value="1"/>
</dbReference>
<dbReference type="CDD" id="cd06558">
    <property type="entry name" value="crotonase-like"/>
    <property type="match status" value="1"/>
</dbReference>
<comment type="catalytic activity">
    <reaction evidence="3">
        <text>a (3S)-3-hydroxyacyl-CoA = a (2E)-enoyl-CoA + H2O</text>
        <dbReference type="Rhea" id="RHEA:16105"/>
        <dbReference type="ChEBI" id="CHEBI:15377"/>
        <dbReference type="ChEBI" id="CHEBI:57318"/>
        <dbReference type="ChEBI" id="CHEBI:58856"/>
        <dbReference type="EC" id="4.2.1.17"/>
    </reaction>
</comment>
<dbReference type="Pfam" id="PF00378">
    <property type="entry name" value="ECH_1"/>
    <property type="match status" value="1"/>
</dbReference>
<dbReference type="RefSeq" id="WP_232400436.1">
    <property type="nucleotide sequence ID" value="NZ_CP102173.1"/>
</dbReference>
<dbReference type="InterPro" id="IPR018376">
    <property type="entry name" value="Enoyl-CoA_hyd/isom_CS"/>
</dbReference>
<evidence type="ECO:0000256" key="1">
    <source>
        <dbReference type="ARBA" id="ARBA00005254"/>
    </source>
</evidence>
<dbReference type="Proteomes" id="UP001316184">
    <property type="component" value="Chromosome"/>
</dbReference>
<comment type="catalytic activity">
    <reaction evidence="4">
        <text>a 4-saturated-(3S)-3-hydroxyacyl-CoA = a (3E)-enoyl-CoA + H2O</text>
        <dbReference type="Rhea" id="RHEA:20724"/>
        <dbReference type="ChEBI" id="CHEBI:15377"/>
        <dbReference type="ChEBI" id="CHEBI:58521"/>
        <dbReference type="ChEBI" id="CHEBI:137480"/>
        <dbReference type="EC" id="4.2.1.17"/>
    </reaction>
</comment>
<sequence length="269" mass="28869">MTEVVHEILDQVMHVTLDGADTMNSISPQVVAGLNDVLAVAETDPSLRAVVITGAGEKAFSVGMDITFLGSCFDDPQGTFLPFLQTFHTVLQRIEALPVPVIARVNGLARAGGFELILACDFVIAADEARVGDIHLEFGMPPGAGSSQRAARKLGDQKAKALMLTPLWLDGPSLVRWGLALSSAPRAGLDAEVENLLSSLRGRSRPAIAITKAAINAAQQLPLADGLRHELELFGRLHEIAPVEAREGYQAFVDRRTPSWGDFDVTELR</sequence>
<reference evidence="6 7" key="1">
    <citation type="submission" date="2022-08" db="EMBL/GenBank/DDBJ databases">
        <title>novel species in genus Aeromicrobium.</title>
        <authorList>
            <person name="Ye L."/>
        </authorList>
    </citation>
    <scope>NUCLEOTIDE SEQUENCE [LARGE SCALE GENOMIC DNA]</scope>
    <source>
        <strain evidence="7">zg-Y1379</strain>
    </source>
</reference>
<dbReference type="InterPro" id="IPR014748">
    <property type="entry name" value="Enoyl-CoA_hydra_C"/>
</dbReference>
<dbReference type="SUPFAM" id="SSF52096">
    <property type="entry name" value="ClpP/crotonase"/>
    <property type="match status" value="1"/>
</dbReference>
<evidence type="ECO:0000256" key="2">
    <source>
        <dbReference type="ARBA" id="ARBA00023239"/>
    </source>
</evidence>
<dbReference type="InterPro" id="IPR029045">
    <property type="entry name" value="ClpP/crotonase-like_dom_sf"/>
</dbReference>
<evidence type="ECO:0000256" key="3">
    <source>
        <dbReference type="ARBA" id="ARBA00023709"/>
    </source>
</evidence>
<gene>
    <name evidence="6" type="ORF">NQV15_15590</name>
</gene>
<comment type="similarity">
    <text evidence="1 5">Belongs to the enoyl-CoA hydratase/isomerase family.</text>
</comment>
<evidence type="ECO:0000313" key="6">
    <source>
        <dbReference type="EMBL" id="UUP13258.1"/>
    </source>
</evidence>
<dbReference type="EMBL" id="CP102173">
    <property type="protein sequence ID" value="UUP13258.1"/>
    <property type="molecule type" value="Genomic_DNA"/>
</dbReference>
<dbReference type="Gene3D" id="3.90.226.10">
    <property type="entry name" value="2-enoyl-CoA Hydratase, Chain A, domain 1"/>
    <property type="match status" value="1"/>
</dbReference>
<organism evidence="6 7">
    <name type="scientific">Aeromicrobium wangtongii</name>
    <dbReference type="NCBI Taxonomy" id="2969247"/>
    <lineage>
        <taxon>Bacteria</taxon>
        <taxon>Bacillati</taxon>
        <taxon>Actinomycetota</taxon>
        <taxon>Actinomycetes</taxon>
        <taxon>Propionibacteriales</taxon>
        <taxon>Nocardioidaceae</taxon>
        <taxon>Aeromicrobium</taxon>
    </lineage>
</organism>
<proteinExistence type="inferred from homology"/>
<dbReference type="PANTHER" id="PTHR11941">
    <property type="entry name" value="ENOYL-COA HYDRATASE-RELATED"/>
    <property type="match status" value="1"/>
</dbReference>
<name>A0ABY5M9C1_9ACTN</name>
<evidence type="ECO:0000256" key="4">
    <source>
        <dbReference type="ARBA" id="ARBA00023717"/>
    </source>
</evidence>
<dbReference type="PANTHER" id="PTHR11941:SF54">
    <property type="entry name" value="ENOYL-COA HYDRATASE, MITOCHONDRIAL"/>
    <property type="match status" value="1"/>
</dbReference>
<dbReference type="PROSITE" id="PS00166">
    <property type="entry name" value="ENOYL_COA_HYDRATASE"/>
    <property type="match status" value="1"/>
</dbReference>
<dbReference type="InterPro" id="IPR001753">
    <property type="entry name" value="Enoyl-CoA_hydra/iso"/>
</dbReference>
<evidence type="ECO:0000313" key="7">
    <source>
        <dbReference type="Proteomes" id="UP001316184"/>
    </source>
</evidence>
<keyword evidence="7" id="KW-1185">Reference proteome</keyword>